<dbReference type="HAMAP" id="MF_00014">
    <property type="entry name" value="Ribosome_mat_RimM"/>
    <property type="match status" value="1"/>
</dbReference>
<dbReference type="InterPro" id="IPR002676">
    <property type="entry name" value="RimM_N"/>
</dbReference>
<comment type="similarity">
    <text evidence="5">Belongs to the RimM family.</text>
</comment>
<comment type="domain">
    <text evidence="5">The PRC barrel domain binds ribosomal protein uS19.</text>
</comment>
<dbReference type="PANTHER" id="PTHR33692:SF1">
    <property type="entry name" value="RIBOSOME MATURATION FACTOR RIMM"/>
    <property type="match status" value="1"/>
</dbReference>
<evidence type="ECO:0000313" key="8">
    <source>
        <dbReference type="EMBL" id="SPY07130.1"/>
    </source>
</evidence>
<dbReference type="SUPFAM" id="SSF50346">
    <property type="entry name" value="PRC-barrel domain"/>
    <property type="match status" value="1"/>
</dbReference>
<dbReference type="InterPro" id="IPR011961">
    <property type="entry name" value="RimM"/>
</dbReference>
<protein>
    <recommendedName>
        <fullName evidence="5">Ribosome maturation factor RimM</fullName>
    </recommendedName>
</protein>
<dbReference type="SUPFAM" id="SSF50447">
    <property type="entry name" value="Translation proteins"/>
    <property type="match status" value="1"/>
</dbReference>
<feature type="domain" description="RimM N-terminal" evidence="6">
    <location>
        <begin position="56"/>
        <end position="147"/>
    </location>
</feature>
<comment type="subcellular location">
    <subcellularLocation>
        <location evidence="5">Cytoplasm</location>
    </subcellularLocation>
</comment>
<evidence type="ECO:0000256" key="1">
    <source>
        <dbReference type="ARBA" id="ARBA00022490"/>
    </source>
</evidence>
<dbReference type="Gene3D" id="2.30.30.240">
    <property type="entry name" value="PRC-barrel domain"/>
    <property type="match status" value="1"/>
</dbReference>
<evidence type="ECO:0000259" key="6">
    <source>
        <dbReference type="Pfam" id="PF01782"/>
    </source>
</evidence>
<comment type="function">
    <text evidence="5">An accessory protein needed during the final step in the assembly of 30S ribosomal subunit, possibly for assembly of the head region. Essential for efficient processing of 16S rRNA. May be needed both before and after RbfA during the maturation of 16S rRNA. It has affinity for free ribosomal 30S subunits but not for 70S ribosomes.</text>
</comment>
<dbReference type="EMBL" id="UATH01000001">
    <property type="protein sequence ID" value="SPY07130.1"/>
    <property type="molecule type" value="Genomic_DNA"/>
</dbReference>
<keyword evidence="2 5" id="KW-0690">Ribosome biogenesis</keyword>
<evidence type="ECO:0000259" key="7">
    <source>
        <dbReference type="Pfam" id="PF24986"/>
    </source>
</evidence>
<accession>A0A2X1VFJ6</accession>
<dbReference type="GO" id="GO:0005840">
    <property type="term" value="C:ribosome"/>
    <property type="evidence" value="ECO:0007669"/>
    <property type="project" value="InterPro"/>
</dbReference>
<evidence type="ECO:0000256" key="4">
    <source>
        <dbReference type="ARBA" id="ARBA00023186"/>
    </source>
</evidence>
<keyword evidence="3 5" id="KW-0698">rRNA processing</keyword>
<dbReference type="Proteomes" id="UP000250242">
    <property type="component" value="Unassembled WGS sequence"/>
</dbReference>
<dbReference type="AlphaFoldDB" id="A0A2X1VFJ6"/>
<name>A0A2X1VFJ6_9BURK</name>
<evidence type="ECO:0000256" key="5">
    <source>
        <dbReference type="HAMAP-Rule" id="MF_00014"/>
    </source>
</evidence>
<dbReference type="InterPro" id="IPR056792">
    <property type="entry name" value="PRC_RimM"/>
</dbReference>
<dbReference type="GO" id="GO:0005737">
    <property type="term" value="C:cytoplasm"/>
    <property type="evidence" value="ECO:0007669"/>
    <property type="project" value="UniProtKB-SubCell"/>
</dbReference>
<dbReference type="Gene3D" id="2.40.30.60">
    <property type="entry name" value="RimM"/>
    <property type="match status" value="1"/>
</dbReference>
<organism evidence="8 9">
    <name type="scientific">Oligella urethralis</name>
    <dbReference type="NCBI Taxonomy" id="90245"/>
    <lineage>
        <taxon>Bacteria</taxon>
        <taxon>Pseudomonadati</taxon>
        <taxon>Pseudomonadota</taxon>
        <taxon>Betaproteobacteria</taxon>
        <taxon>Burkholderiales</taxon>
        <taxon>Alcaligenaceae</taxon>
        <taxon>Oligella</taxon>
    </lineage>
</organism>
<dbReference type="InterPro" id="IPR011033">
    <property type="entry name" value="PRC_barrel-like_sf"/>
</dbReference>
<feature type="domain" description="Ribosome maturation factor RimM PRC barrel" evidence="7">
    <location>
        <begin position="159"/>
        <end position="257"/>
    </location>
</feature>
<gene>
    <name evidence="5 8" type="primary">rimM</name>
    <name evidence="8" type="ORF">NCTC11009_00320</name>
</gene>
<evidence type="ECO:0000256" key="3">
    <source>
        <dbReference type="ARBA" id="ARBA00022552"/>
    </source>
</evidence>
<sequence>MCMSRIRGPYVRFCERDEVQTSPYSIFMPIKKHNSMKKAHSQQQSPSIVPDDLVALGHITGAFGVRGMVKIKPYSTESILPQVDRWWLQRRLAPGMTAASVAPAAHQLFEVSQCRWHADHLIAAFCDISDRDVAEELKGMVISVSRADFPVQAEDEFYWVDLVGCWVYTVDEAAVRELAVADEDYVLLGRVRELSDNGVHAVLHIDRYVDSGEPDSEPQPLLNAKGQPQQSLVPFVDAHVLEVDLENNWLEVDWPLDF</sequence>
<evidence type="ECO:0000256" key="2">
    <source>
        <dbReference type="ARBA" id="ARBA00022517"/>
    </source>
</evidence>
<dbReference type="PANTHER" id="PTHR33692">
    <property type="entry name" value="RIBOSOME MATURATION FACTOR RIMM"/>
    <property type="match status" value="1"/>
</dbReference>
<dbReference type="Pfam" id="PF01782">
    <property type="entry name" value="RimM"/>
    <property type="match status" value="1"/>
</dbReference>
<keyword evidence="1 5" id="KW-0963">Cytoplasm</keyword>
<dbReference type="GO" id="GO:0006364">
    <property type="term" value="P:rRNA processing"/>
    <property type="evidence" value="ECO:0007669"/>
    <property type="project" value="UniProtKB-UniRule"/>
</dbReference>
<proteinExistence type="inferred from homology"/>
<dbReference type="InterPro" id="IPR036976">
    <property type="entry name" value="RimM_N_sf"/>
</dbReference>
<reference evidence="8 9" key="1">
    <citation type="submission" date="2018-06" db="EMBL/GenBank/DDBJ databases">
        <authorList>
            <consortium name="Pathogen Informatics"/>
            <person name="Doyle S."/>
        </authorList>
    </citation>
    <scope>NUCLEOTIDE SEQUENCE [LARGE SCALE GENOMIC DNA]</scope>
    <source>
        <strain evidence="8 9">NCTC11009</strain>
    </source>
</reference>
<dbReference type="GO" id="GO:0043022">
    <property type="term" value="F:ribosome binding"/>
    <property type="evidence" value="ECO:0007669"/>
    <property type="project" value="InterPro"/>
</dbReference>
<dbReference type="GO" id="GO:0042274">
    <property type="term" value="P:ribosomal small subunit biogenesis"/>
    <property type="evidence" value="ECO:0007669"/>
    <property type="project" value="UniProtKB-UniRule"/>
</dbReference>
<comment type="subunit">
    <text evidence="5">Binds ribosomal protein uS19.</text>
</comment>
<keyword evidence="4 5" id="KW-0143">Chaperone</keyword>
<dbReference type="InterPro" id="IPR009000">
    <property type="entry name" value="Transl_B-barrel_sf"/>
</dbReference>
<dbReference type="Pfam" id="PF24986">
    <property type="entry name" value="PRC_RimM"/>
    <property type="match status" value="1"/>
</dbReference>
<evidence type="ECO:0000313" key="9">
    <source>
        <dbReference type="Proteomes" id="UP000250242"/>
    </source>
</evidence>
<dbReference type="NCBIfam" id="TIGR02273">
    <property type="entry name" value="16S_RimM"/>
    <property type="match status" value="1"/>
</dbReference>